<feature type="region of interest" description="Disordered" evidence="1">
    <location>
        <begin position="1"/>
        <end position="59"/>
    </location>
</feature>
<sequence length="554" mass="61645">MSKKRCKDQNTGTEPTVPSRAEAAQARKHAADLRQSSADLRKKPTGLRQSAADQREDIADQREDIADQREDIADQREEAATSKAKLNTSTQALLKEANERLIIASVNAQTMTETAELAKEQMSHMAGHDYLTGLPNRLLLNDRMAQSIAFAQRHSKKVALVFMDLDYFKHINDSLGHAVGDALLKSIAKRLQACVRRSDTACRQGGDEFVVLLNEVETVCDAVVLAEKIIETMSQPHLVSGHQLNVTFSIGISFYPDDGKDLETVARNADAAMYQAKEKGRNTYQIFTKEMDARALARHSMEQELHRALEQNRFVLHYQPKVNLETGSITGIEALIRIRHSDNQLVYPEHFISIAEDCGLILPIGRWVLHEACRQTQAWLQAGFDISQIAVNVSSNEFLSQDFFAGVLSVLHETGLDPRHLELEITESGLMKDTAKVMAILHALKKLGVRIAIDDFGTGYSSLSYLARFPLDTLKIDQSFVQNLDDASHDKENAIISAVIAMGESLEHRVVAEGIETKQQLTFLQSKNCTEGQGYYFSRPLAAEEITALMVATI</sequence>
<dbReference type="PROSITE" id="PS50883">
    <property type="entry name" value="EAL"/>
    <property type="match status" value="1"/>
</dbReference>
<reference evidence="4" key="1">
    <citation type="journal article" date="2015" name="Nature">
        <title>Complex archaea that bridge the gap between prokaryotes and eukaryotes.</title>
        <authorList>
            <person name="Spang A."/>
            <person name="Saw J.H."/>
            <person name="Jorgensen S.L."/>
            <person name="Zaremba-Niedzwiedzka K."/>
            <person name="Martijn J."/>
            <person name="Lind A.E."/>
            <person name="van Eijk R."/>
            <person name="Schleper C."/>
            <person name="Guy L."/>
            <person name="Ettema T.J."/>
        </authorList>
    </citation>
    <scope>NUCLEOTIDE SEQUENCE</scope>
</reference>
<gene>
    <name evidence="4" type="ORF">LCGC14_0778660</name>
</gene>
<evidence type="ECO:0000313" key="4">
    <source>
        <dbReference type="EMBL" id="KKN35934.1"/>
    </source>
</evidence>
<dbReference type="InterPro" id="IPR029787">
    <property type="entry name" value="Nucleotide_cyclase"/>
</dbReference>
<feature type="domain" description="EAL" evidence="2">
    <location>
        <begin position="298"/>
        <end position="554"/>
    </location>
</feature>
<dbReference type="Gene3D" id="3.20.20.450">
    <property type="entry name" value="EAL domain"/>
    <property type="match status" value="1"/>
</dbReference>
<dbReference type="PROSITE" id="PS50887">
    <property type="entry name" value="GGDEF"/>
    <property type="match status" value="1"/>
</dbReference>
<dbReference type="CDD" id="cd01948">
    <property type="entry name" value="EAL"/>
    <property type="match status" value="1"/>
</dbReference>
<evidence type="ECO:0000259" key="2">
    <source>
        <dbReference type="PROSITE" id="PS50883"/>
    </source>
</evidence>
<dbReference type="InterPro" id="IPR000160">
    <property type="entry name" value="GGDEF_dom"/>
</dbReference>
<dbReference type="InterPro" id="IPR001633">
    <property type="entry name" value="EAL_dom"/>
</dbReference>
<feature type="domain" description="GGDEF" evidence="3">
    <location>
        <begin position="156"/>
        <end position="289"/>
    </location>
</feature>
<dbReference type="InterPro" id="IPR052155">
    <property type="entry name" value="Biofilm_reg_signaling"/>
</dbReference>
<dbReference type="FunFam" id="3.20.20.450:FF:000001">
    <property type="entry name" value="Cyclic di-GMP phosphodiesterase yahA"/>
    <property type="match status" value="1"/>
</dbReference>
<name>A0A0F9Q0E1_9ZZZZ</name>
<dbReference type="EMBL" id="LAZR01002000">
    <property type="protein sequence ID" value="KKN35934.1"/>
    <property type="molecule type" value="Genomic_DNA"/>
</dbReference>
<dbReference type="Gene3D" id="3.30.70.270">
    <property type="match status" value="1"/>
</dbReference>
<dbReference type="CDD" id="cd01949">
    <property type="entry name" value="GGDEF"/>
    <property type="match status" value="1"/>
</dbReference>
<dbReference type="PANTHER" id="PTHR44757">
    <property type="entry name" value="DIGUANYLATE CYCLASE DGCP"/>
    <property type="match status" value="1"/>
</dbReference>
<dbReference type="Pfam" id="PF00563">
    <property type="entry name" value="EAL"/>
    <property type="match status" value="1"/>
</dbReference>
<evidence type="ECO:0000259" key="3">
    <source>
        <dbReference type="PROSITE" id="PS50887"/>
    </source>
</evidence>
<evidence type="ECO:0000256" key="1">
    <source>
        <dbReference type="SAM" id="MobiDB-lite"/>
    </source>
</evidence>
<dbReference type="SMART" id="SM00267">
    <property type="entry name" value="GGDEF"/>
    <property type="match status" value="1"/>
</dbReference>
<dbReference type="SUPFAM" id="SSF141868">
    <property type="entry name" value="EAL domain-like"/>
    <property type="match status" value="1"/>
</dbReference>
<dbReference type="InterPro" id="IPR043128">
    <property type="entry name" value="Rev_trsase/Diguanyl_cyclase"/>
</dbReference>
<comment type="caution">
    <text evidence="4">The sequence shown here is derived from an EMBL/GenBank/DDBJ whole genome shotgun (WGS) entry which is preliminary data.</text>
</comment>
<dbReference type="PANTHER" id="PTHR44757:SF2">
    <property type="entry name" value="BIOFILM ARCHITECTURE MAINTENANCE PROTEIN MBAA"/>
    <property type="match status" value="1"/>
</dbReference>
<organism evidence="4">
    <name type="scientific">marine sediment metagenome</name>
    <dbReference type="NCBI Taxonomy" id="412755"/>
    <lineage>
        <taxon>unclassified sequences</taxon>
        <taxon>metagenomes</taxon>
        <taxon>ecological metagenomes</taxon>
    </lineage>
</organism>
<protein>
    <submittedName>
        <fullName evidence="4">Uncharacterized protein</fullName>
    </submittedName>
</protein>
<dbReference type="Pfam" id="PF00990">
    <property type="entry name" value="GGDEF"/>
    <property type="match status" value="1"/>
</dbReference>
<dbReference type="AlphaFoldDB" id="A0A0F9Q0E1"/>
<dbReference type="NCBIfam" id="TIGR00254">
    <property type="entry name" value="GGDEF"/>
    <property type="match status" value="1"/>
</dbReference>
<dbReference type="SMART" id="SM00052">
    <property type="entry name" value="EAL"/>
    <property type="match status" value="1"/>
</dbReference>
<accession>A0A0F9Q0E1</accession>
<dbReference type="SUPFAM" id="SSF55073">
    <property type="entry name" value="Nucleotide cyclase"/>
    <property type="match status" value="1"/>
</dbReference>
<proteinExistence type="predicted"/>
<dbReference type="InterPro" id="IPR035919">
    <property type="entry name" value="EAL_sf"/>
</dbReference>
<dbReference type="FunFam" id="3.30.70.270:FF:000001">
    <property type="entry name" value="Diguanylate cyclase domain protein"/>
    <property type="match status" value="1"/>
</dbReference>